<dbReference type="PROSITE" id="PS51257">
    <property type="entry name" value="PROKAR_LIPOPROTEIN"/>
    <property type="match status" value="1"/>
</dbReference>
<dbReference type="AlphaFoldDB" id="A0A086BMR1"/>
<evidence type="ECO:0000313" key="3">
    <source>
        <dbReference type="EMBL" id="KFF30225.1"/>
    </source>
</evidence>
<accession>A0A086BMR1</accession>
<feature type="chain" id="PRO_5001804579" evidence="1">
    <location>
        <begin position="20"/>
        <end position="91"/>
    </location>
</feature>
<feature type="signal peptide" evidence="1">
    <location>
        <begin position="1"/>
        <end position="19"/>
    </location>
</feature>
<evidence type="ECO:0000259" key="2">
    <source>
        <dbReference type="Pfam" id="PF04945"/>
    </source>
</evidence>
<dbReference type="Gene3D" id="1.10.620.20">
    <property type="entry name" value="Ribonucleotide Reductase, subunit A"/>
    <property type="match status" value="1"/>
</dbReference>
<reference evidence="3 4" key="1">
    <citation type="submission" date="2014-07" db="EMBL/GenBank/DDBJ databases">
        <title>Genome of Chryseobacterium piperi CTM.</title>
        <authorList>
            <person name="Pipes S.E."/>
            <person name="Stropko S.J."/>
            <person name="Newman J.D."/>
        </authorList>
    </citation>
    <scope>NUCLEOTIDE SEQUENCE [LARGE SCALE GENOMIC DNA]</scope>
    <source>
        <strain evidence="3 4">CTM</strain>
    </source>
</reference>
<dbReference type="KEGG" id="cpip:CJF12_12490"/>
<dbReference type="InterPro" id="IPR012348">
    <property type="entry name" value="RNR-like"/>
</dbReference>
<organism evidence="3 4">
    <name type="scientific">Chryseobacterium piperi</name>
    <dbReference type="NCBI Taxonomy" id="558152"/>
    <lineage>
        <taxon>Bacteria</taxon>
        <taxon>Pseudomonadati</taxon>
        <taxon>Bacteroidota</taxon>
        <taxon>Flavobacteriia</taxon>
        <taxon>Flavobacteriales</taxon>
        <taxon>Weeksellaceae</taxon>
        <taxon>Chryseobacterium group</taxon>
        <taxon>Chryseobacterium</taxon>
    </lineage>
</organism>
<dbReference type="InterPro" id="IPR007029">
    <property type="entry name" value="YHS_dom"/>
</dbReference>
<keyword evidence="1" id="KW-0732">Signal</keyword>
<comment type="caution">
    <text evidence="3">The sequence shown here is derived from an EMBL/GenBank/DDBJ whole genome shotgun (WGS) entry which is preliminary data.</text>
</comment>
<dbReference type="EMBL" id="JPRJ01000001">
    <property type="protein sequence ID" value="KFF30225.1"/>
    <property type="molecule type" value="Genomic_DNA"/>
</dbReference>
<keyword evidence="4" id="KW-1185">Reference proteome</keyword>
<dbReference type="Pfam" id="PF04945">
    <property type="entry name" value="YHS"/>
    <property type="match status" value="1"/>
</dbReference>
<dbReference type="Proteomes" id="UP000028709">
    <property type="component" value="Unassembled WGS sequence"/>
</dbReference>
<feature type="domain" description="YHS" evidence="2">
    <location>
        <begin position="47"/>
        <end position="90"/>
    </location>
</feature>
<name>A0A086BMR1_9FLAO</name>
<dbReference type="SUPFAM" id="SSF47240">
    <property type="entry name" value="Ferritin-like"/>
    <property type="match status" value="1"/>
</dbReference>
<sequence>MKHQLILAVLLSISLFSCAKETPKVKHSKSMVTPKENLKNVKVVNAEDPVCHMKTADYLKFTATYKNKEYGFCSAYCKDEFNKNPEKYVQE</sequence>
<protein>
    <submittedName>
        <fullName evidence="3">ATPase P</fullName>
    </submittedName>
</protein>
<evidence type="ECO:0000313" key="4">
    <source>
        <dbReference type="Proteomes" id="UP000028709"/>
    </source>
</evidence>
<dbReference type="STRING" id="558152.IQ37_00090"/>
<dbReference type="InterPro" id="IPR009078">
    <property type="entry name" value="Ferritin-like_SF"/>
</dbReference>
<evidence type="ECO:0000256" key="1">
    <source>
        <dbReference type="SAM" id="SignalP"/>
    </source>
</evidence>
<dbReference type="RefSeq" id="WP_034680325.1">
    <property type="nucleotide sequence ID" value="NZ_CP023049.2"/>
</dbReference>
<dbReference type="eggNOG" id="COG3350">
    <property type="taxonomic scope" value="Bacteria"/>
</dbReference>
<dbReference type="GO" id="GO:0016491">
    <property type="term" value="F:oxidoreductase activity"/>
    <property type="evidence" value="ECO:0007669"/>
    <property type="project" value="InterPro"/>
</dbReference>
<gene>
    <name evidence="3" type="ORF">IQ37_00090</name>
</gene>
<proteinExistence type="predicted"/>
<dbReference type="OrthoDB" id="678327at2"/>